<name>A0ABR3JXW1_9AGAR</name>
<protein>
    <submittedName>
        <fullName evidence="2">Uncharacterized protein</fullName>
    </submittedName>
</protein>
<evidence type="ECO:0000313" key="3">
    <source>
        <dbReference type="Proteomes" id="UP001556367"/>
    </source>
</evidence>
<evidence type="ECO:0000256" key="1">
    <source>
        <dbReference type="SAM" id="Phobius"/>
    </source>
</evidence>
<keyword evidence="1" id="KW-0812">Transmembrane</keyword>
<dbReference type="PANTHER" id="PTHR40465:SF1">
    <property type="entry name" value="DUF6534 DOMAIN-CONTAINING PROTEIN"/>
    <property type="match status" value="1"/>
</dbReference>
<dbReference type="PANTHER" id="PTHR40465">
    <property type="entry name" value="CHROMOSOME 1, WHOLE GENOME SHOTGUN SEQUENCE"/>
    <property type="match status" value="1"/>
</dbReference>
<dbReference type="Proteomes" id="UP001556367">
    <property type="component" value="Unassembled WGS sequence"/>
</dbReference>
<feature type="transmembrane region" description="Helical" evidence="1">
    <location>
        <begin position="30"/>
        <end position="50"/>
    </location>
</feature>
<keyword evidence="1" id="KW-1133">Transmembrane helix</keyword>
<organism evidence="2 3">
    <name type="scientific">Hohenbuehelia grisea</name>
    <dbReference type="NCBI Taxonomy" id="104357"/>
    <lineage>
        <taxon>Eukaryota</taxon>
        <taxon>Fungi</taxon>
        <taxon>Dikarya</taxon>
        <taxon>Basidiomycota</taxon>
        <taxon>Agaricomycotina</taxon>
        <taxon>Agaricomycetes</taxon>
        <taxon>Agaricomycetidae</taxon>
        <taxon>Agaricales</taxon>
        <taxon>Pleurotineae</taxon>
        <taxon>Pleurotaceae</taxon>
        <taxon>Hohenbuehelia</taxon>
    </lineage>
</organism>
<sequence length="109" mass="12208">MLDVVFFMVYLYHIIVNLIGDRDYIPSANWLFATSPAIMGITTCIVQLFFAWRILIMAKNVWIVFVISFFSIASALGALGSAAATHFVPQFDDFPKFKVVVIIWGGALL</sequence>
<dbReference type="EMBL" id="JASNQZ010000002">
    <property type="protein sequence ID" value="KAL0960366.1"/>
    <property type="molecule type" value="Genomic_DNA"/>
</dbReference>
<proteinExistence type="predicted"/>
<evidence type="ECO:0000313" key="2">
    <source>
        <dbReference type="EMBL" id="KAL0960366.1"/>
    </source>
</evidence>
<accession>A0ABR3JXW1</accession>
<comment type="caution">
    <text evidence="2">The sequence shown here is derived from an EMBL/GenBank/DDBJ whole genome shotgun (WGS) entry which is preliminary data.</text>
</comment>
<reference evidence="3" key="1">
    <citation type="submission" date="2024-06" db="EMBL/GenBank/DDBJ databases">
        <title>Multi-omics analyses provide insights into the biosynthesis of the anticancer antibiotic pleurotin in Hohenbuehelia grisea.</title>
        <authorList>
            <person name="Weaver J.A."/>
            <person name="Alberti F."/>
        </authorList>
    </citation>
    <scope>NUCLEOTIDE SEQUENCE [LARGE SCALE GENOMIC DNA]</scope>
    <source>
        <strain evidence="3">T-177</strain>
    </source>
</reference>
<keyword evidence="3" id="KW-1185">Reference proteome</keyword>
<keyword evidence="1" id="KW-0472">Membrane</keyword>
<gene>
    <name evidence="2" type="ORF">HGRIS_011990</name>
</gene>
<feature type="transmembrane region" description="Helical" evidence="1">
    <location>
        <begin position="62"/>
        <end position="88"/>
    </location>
</feature>